<dbReference type="Proteomes" id="UP000545507">
    <property type="component" value="Unassembled WGS sequence"/>
</dbReference>
<dbReference type="RefSeq" id="WP_177135983.1">
    <property type="nucleotide sequence ID" value="NZ_VYGV01000011.1"/>
</dbReference>
<evidence type="ECO:0000259" key="1">
    <source>
        <dbReference type="Pfam" id="PF17989"/>
    </source>
</evidence>
<comment type="caution">
    <text evidence="3">The sequence shown here is derived from an EMBL/GenBank/DDBJ whole genome shotgun (WGS) entry which is preliminary data.</text>
</comment>
<proteinExistence type="predicted"/>
<organism evidence="3 4">
    <name type="scientific">Hydrogenophaga aromaticivorans</name>
    <dbReference type="NCBI Taxonomy" id="2610898"/>
    <lineage>
        <taxon>Bacteria</taxon>
        <taxon>Pseudomonadati</taxon>
        <taxon>Pseudomonadota</taxon>
        <taxon>Betaproteobacteria</taxon>
        <taxon>Burkholderiales</taxon>
        <taxon>Comamonadaceae</taxon>
        <taxon>Hydrogenophaga</taxon>
    </lineage>
</organism>
<dbReference type="Pfam" id="PF17989">
    <property type="entry name" value="ALP_N"/>
    <property type="match status" value="1"/>
</dbReference>
<dbReference type="AlphaFoldDB" id="A0A7Y8GWC2"/>
<evidence type="ECO:0000313" key="3">
    <source>
        <dbReference type="EMBL" id="NWF46075.1"/>
    </source>
</evidence>
<dbReference type="Pfam" id="PF21522">
    <property type="entry name" value="MreB-like_C"/>
    <property type="match status" value="1"/>
</dbReference>
<reference evidence="3 4" key="1">
    <citation type="submission" date="2019-09" db="EMBL/GenBank/DDBJ databases">
        <title>Hydrogenophaga aromatica sp. nov., isolated from a para-xylene-degrading enrichment culture.</title>
        <authorList>
            <person name="Tancsics A."/>
            <person name="Banerjee S."/>
        </authorList>
    </citation>
    <scope>NUCLEOTIDE SEQUENCE [LARGE SCALE GENOMIC DNA]</scope>
    <source>
        <strain evidence="3 4">D2P1</strain>
    </source>
</reference>
<feature type="domain" description="Actin-like protein N-terminal" evidence="1">
    <location>
        <begin position="9"/>
        <end position="175"/>
    </location>
</feature>
<sequence length="352" mass="38612">MKPRTIISIDVGYGNTKLVYRHLIDAQGHSRWSEFCFPSVAPRAMAEDMILGVNNPNRILIEVDGQNYFAGLKPTSASVPRTLSPDYIGSVTHEVLLRTAIHIAMREAGHFQSEIDLLVLGLPVSGFQSNAKRLHEIAMRPRTVPVPVGMNHQFGEARSIEVKAKDCMIFPQPYGGFRLAADTLTEDDPIFKNGMVSMVIDPGYRTFDWFVSSGLHPELNMSGSFDGGVSSILRAVSSKLGFDTGFGSLEFDMVEHGLNTGTINLGHTVIDMTPYRKVANDAAEKEVSAFVTRLSATNANISRIFLTGGGAHFYEEALRKRLPGYEIIAMSNSVMSNARGYWLAGADKFMSA</sequence>
<dbReference type="SUPFAM" id="SSF53067">
    <property type="entry name" value="Actin-like ATPase domain"/>
    <property type="match status" value="2"/>
</dbReference>
<accession>A0A7Y8GWC2</accession>
<evidence type="ECO:0000259" key="2">
    <source>
        <dbReference type="Pfam" id="PF21522"/>
    </source>
</evidence>
<dbReference type="EMBL" id="VYGV01000011">
    <property type="protein sequence ID" value="NWF46075.1"/>
    <property type="molecule type" value="Genomic_DNA"/>
</dbReference>
<gene>
    <name evidence="3" type="ORF">F3K02_12550</name>
</gene>
<keyword evidence="4" id="KW-1185">Reference proteome</keyword>
<evidence type="ECO:0000313" key="4">
    <source>
        <dbReference type="Proteomes" id="UP000545507"/>
    </source>
</evidence>
<feature type="domain" description="Actin homologue MreB-like C-terminal" evidence="2">
    <location>
        <begin position="199"/>
        <end position="319"/>
    </location>
</feature>
<dbReference type="Gene3D" id="3.30.420.40">
    <property type="match status" value="2"/>
</dbReference>
<dbReference type="InterPro" id="IPR040607">
    <property type="entry name" value="ALP_N"/>
</dbReference>
<dbReference type="InterPro" id="IPR049067">
    <property type="entry name" value="MreB-like_C"/>
</dbReference>
<name>A0A7Y8GWC2_9BURK</name>
<dbReference type="InterPro" id="IPR043129">
    <property type="entry name" value="ATPase_NBD"/>
</dbReference>
<protein>
    <submittedName>
        <fullName evidence="3">ParM/StbA family protein</fullName>
    </submittedName>
</protein>